<gene>
    <name evidence="1" type="ORF">M422DRAFT_276112</name>
</gene>
<evidence type="ECO:0000313" key="1">
    <source>
        <dbReference type="EMBL" id="KIJ23336.1"/>
    </source>
</evidence>
<evidence type="ECO:0000313" key="2">
    <source>
        <dbReference type="Proteomes" id="UP000054279"/>
    </source>
</evidence>
<dbReference type="Proteomes" id="UP000054279">
    <property type="component" value="Unassembled WGS sequence"/>
</dbReference>
<dbReference type="HOGENOM" id="CLU_2307864_0_0_1"/>
<sequence>MTLMLRMLVDLSMRLRIWSVQTFRYYAAHAEPLYLPTVKLLHNDDDKGACNQSAPCILKNAEYLTATSFAAADTVKLTGGNVNSLYRTHLSNPYITKSTV</sequence>
<accession>A0A0C9UD12</accession>
<organism evidence="1 2">
    <name type="scientific">Sphaerobolus stellatus (strain SS14)</name>
    <dbReference type="NCBI Taxonomy" id="990650"/>
    <lineage>
        <taxon>Eukaryota</taxon>
        <taxon>Fungi</taxon>
        <taxon>Dikarya</taxon>
        <taxon>Basidiomycota</taxon>
        <taxon>Agaricomycotina</taxon>
        <taxon>Agaricomycetes</taxon>
        <taxon>Phallomycetidae</taxon>
        <taxon>Geastrales</taxon>
        <taxon>Sphaerobolaceae</taxon>
        <taxon>Sphaerobolus</taxon>
    </lineage>
</organism>
<keyword evidence="2" id="KW-1185">Reference proteome</keyword>
<proteinExistence type="predicted"/>
<name>A0A0C9UD12_SPHS4</name>
<protein>
    <submittedName>
        <fullName evidence="1">Uncharacterized protein</fullName>
    </submittedName>
</protein>
<reference evidence="1 2" key="1">
    <citation type="submission" date="2014-06" db="EMBL/GenBank/DDBJ databases">
        <title>Evolutionary Origins and Diversification of the Mycorrhizal Mutualists.</title>
        <authorList>
            <consortium name="DOE Joint Genome Institute"/>
            <consortium name="Mycorrhizal Genomics Consortium"/>
            <person name="Kohler A."/>
            <person name="Kuo A."/>
            <person name="Nagy L.G."/>
            <person name="Floudas D."/>
            <person name="Copeland A."/>
            <person name="Barry K.W."/>
            <person name="Cichocki N."/>
            <person name="Veneault-Fourrey C."/>
            <person name="LaButti K."/>
            <person name="Lindquist E.A."/>
            <person name="Lipzen A."/>
            <person name="Lundell T."/>
            <person name="Morin E."/>
            <person name="Murat C."/>
            <person name="Riley R."/>
            <person name="Ohm R."/>
            <person name="Sun H."/>
            <person name="Tunlid A."/>
            <person name="Henrissat B."/>
            <person name="Grigoriev I.V."/>
            <person name="Hibbett D.S."/>
            <person name="Martin F."/>
        </authorList>
    </citation>
    <scope>NUCLEOTIDE SEQUENCE [LARGE SCALE GENOMIC DNA]</scope>
    <source>
        <strain evidence="1 2">SS14</strain>
    </source>
</reference>
<dbReference type="EMBL" id="KN837716">
    <property type="protein sequence ID" value="KIJ23336.1"/>
    <property type="molecule type" value="Genomic_DNA"/>
</dbReference>
<dbReference type="AlphaFoldDB" id="A0A0C9UD12"/>